<dbReference type="EMBL" id="CADCUK010000057">
    <property type="protein sequence ID" value="CAA9367668.1"/>
    <property type="molecule type" value="Genomic_DNA"/>
</dbReference>
<name>A0A6J4MSM6_9ACTN</name>
<accession>A0A6J4MSM6</accession>
<gene>
    <name evidence="2" type="ORF">AVDCRST_MAG47-773</name>
</gene>
<feature type="non-terminal residue" evidence="2">
    <location>
        <position position="1"/>
    </location>
</feature>
<organism evidence="2">
    <name type="scientific">uncultured Nocardioidaceae bacterium</name>
    <dbReference type="NCBI Taxonomy" id="253824"/>
    <lineage>
        <taxon>Bacteria</taxon>
        <taxon>Bacillati</taxon>
        <taxon>Actinomycetota</taxon>
        <taxon>Actinomycetes</taxon>
        <taxon>Propionibacteriales</taxon>
        <taxon>Nocardioidaceae</taxon>
        <taxon>environmental samples</taxon>
    </lineage>
</organism>
<feature type="compositionally biased region" description="Basic and acidic residues" evidence="1">
    <location>
        <begin position="20"/>
        <end position="51"/>
    </location>
</feature>
<sequence length="93" mass="10459">ASQPEEGPVRRRPPAQEGGSPEREELEERHQDLVAALDDHSRHARAHDRGARRAQARPGVHHRGHGRSQARRVRSDPYVQGSREGRPQEPSSL</sequence>
<proteinExistence type="predicted"/>
<dbReference type="AlphaFoldDB" id="A0A6J4MSM6"/>
<evidence type="ECO:0000313" key="2">
    <source>
        <dbReference type="EMBL" id="CAA9367668.1"/>
    </source>
</evidence>
<keyword evidence="2" id="KW-0689">Ribosomal protein</keyword>
<feature type="non-terminal residue" evidence="2">
    <location>
        <position position="93"/>
    </location>
</feature>
<feature type="compositionally biased region" description="Basic residues" evidence="1">
    <location>
        <begin position="52"/>
        <end position="72"/>
    </location>
</feature>
<keyword evidence="2" id="KW-0687">Ribonucleoprotein</keyword>
<evidence type="ECO:0000256" key="1">
    <source>
        <dbReference type="SAM" id="MobiDB-lite"/>
    </source>
</evidence>
<dbReference type="GO" id="GO:0005840">
    <property type="term" value="C:ribosome"/>
    <property type="evidence" value="ECO:0007669"/>
    <property type="project" value="UniProtKB-KW"/>
</dbReference>
<reference evidence="2" key="1">
    <citation type="submission" date="2020-02" db="EMBL/GenBank/DDBJ databases">
        <authorList>
            <person name="Meier V. D."/>
        </authorList>
    </citation>
    <scope>NUCLEOTIDE SEQUENCE</scope>
    <source>
        <strain evidence="2">AVDCRST_MAG47</strain>
    </source>
</reference>
<protein>
    <submittedName>
        <fullName evidence="2">SSU ribosomal protein S19p (S15e)</fullName>
    </submittedName>
</protein>
<feature type="region of interest" description="Disordered" evidence="1">
    <location>
        <begin position="1"/>
        <end position="93"/>
    </location>
</feature>